<dbReference type="Gene3D" id="1.20.5.170">
    <property type="match status" value="1"/>
</dbReference>
<dbReference type="GO" id="GO:0006357">
    <property type="term" value="P:regulation of transcription by RNA polymerase II"/>
    <property type="evidence" value="ECO:0007669"/>
    <property type="project" value="InterPro"/>
</dbReference>
<dbReference type="InterPro" id="IPR004827">
    <property type="entry name" value="bZIP"/>
</dbReference>
<proteinExistence type="predicted"/>
<reference evidence="6 7" key="1">
    <citation type="journal article" date="2012" name="PLoS Pathog.">
        <title>Diverse lifestyles and strategies of plant pathogenesis encoded in the genomes of eighteen Dothideomycetes fungi.</title>
        <authorList>
            <person name="Ohm R.A."/>
            <person name="Feau N."/>
            <person name="Henrissat B."/>
            <person name="Schoch C.L."/>
            <person name="Horwitz B.A."/>
            <person name="Barry K.W."/>
            <person name="Condon B.J."/>
            <person name="Copeland A.C."/>
            <person name="Dhillon B."/>
            <person name="Glaser F."/>
            <person name="Hesse C.N."/>
            <person name="Kosti I."/>
            <person name="LaButti K."/>
            <person name="Lindquist E.A."/>
            <person name="Lucas S."/>
            <person name="Salamov A.A."/>
            <person name="Bradshaw R.E."/>
            <person name="Ciuffetti L."/>
            <person name="Hamelin R.C."/>
            <person name="Kema G.H.J."/>
            <person name="Lawrence C."/>
            <person name="Scott J.A."/>
            <person name="Spatafora J.W."/>
            <person name="Turgeon B.G."/>
            <person name="de Wit P.J.G.M."/>
            <person name="Zhong S."/>
            <person name="Goodwin S.B."/>
            <person name="Grigoriev I.V."/>
        </authorList>
    </citation>
    <scope>NUCLEOTIDE SEQUENCE [LARGE SCALE GENOMIC DNA]</scope>
    <source>
        <strain evidence="6 7">CIRAD86</strain>
    </source>
</reference>
<dbReference type="eggNOG" id="ENOG502R1W8">
    <property type="taxonomic scope" value="Eukaryota"/>
</dbReference>
<keyword evidence="3" id="KW-0804">Transcription</keyword>
<keyword evidence="2" id="KW-0238">DNA-binding</keyword>
<evidence type="ECO:0000256" key="1">
    <source>
        <dbReference type="ARBA" id="ARBA00023015"/>
    </source>
</evidence>
<dbReference type="GeneID" id="19337766"/>
<feature type="compositionally biased region" description="Acidic residues" evidence="4">
    <location>
        <begin position="164"/>
        <end position="174"/>
    </location>
</feature>
<dbReference type="Pfam" id="PF00170">
    <property type="entry name" value="bZIP_1"/>
    <property type="match status" value="1"/>
</dbReference>
<dbReference type="InterPro" id="IPR000837">
    <property type="entry name" value="AP-1"/>
</dbReference>
<feature type="region of interest" description="Disordered" evidence="4">
    <location>
        <begin position="92"/>
        <end position="176"/>
    </location>
</feature>
<dbReference type="Proteomes" id="UP000016932">
    <property type="component" value="Unassembled WGS sequence"/>
</dbReference>
<accession>M3A0L9</accession>
<feature type="domain" description="BZIP" evidence="5">
    <location>
        <begin position="175"/>
        <end position="232"/>
    </location>
</feature>
<gene>
    <name evidence="6" type="ORF">MYCFIDRAFT_212599</name>
</gene>
<dbReference type="PANTHER" id="PTHR23351">
    <property type="entry name" value="FOS TRANSCRIPTION FACTOR-RELATED"/>
    <property type="match status" value="1"/>
</dbReference>
<dbReference type="HOGENOM" id="CLU_1001587_0_0_1"/>
<evidence type="ECO:0000313" key="6">
    <source>
        <dbReference type="EMBL" id="EME77956.1"/>
    </source>
</evidence>
<sequence>MTGLVQPIPCRTTLLPVLHNESLQSWEDTIKINKALSLSSSGAGGFNWPRQVSSATPVASTPDLSPPMYTQLPMQDTANSTQLQRITISTDSITSKLPQSSMSYRPDVQQPPSKRLRTVASAKQPSLGPEESASHASTRLKRNMGQARRAKSLGATPSSHQGEAGEDEVDEQEEPEKLRMYRERNRIAAAKTRRKKKCSAKELEQRAQDVFLQNQSLKHEERSLRDALSTLRFTALAHDPSNSGCACADIHGYNQRRALEMAQEMAASKSSATRLDLG</sequence>
<keyword evidence="7" id="KW-1185">Reference proteome</keyword>
<dbReference type="SUPFAM" id="SSF57959">
    <property type="entry name" value="Leucine zipper domain"/>
    <property type="match status" value="1"/>
</dbReference>
<evidence type="ECO:0000256" key="2">
    <source>
        <dbReference type="ARBA" id="ARBA00023125"/>
    </source>
</evidence>
<dbReference type="CDD" id="cd14687">
    <property type="entry name" value="bZIP_ATF2"/>
    <property type="match status" value="1"/>
</dbReference>
<dbReference type="VEuPathDB" id="FungiDB:MYCFIDRAFT_212599"/>
<dbReference type="PROSITE" id="PS00036">
    <property type="entry name" value="BZIP_BASIC"/>
    <property type="match status" value="1"/>
</dbReference>
<dbReference type="RefSeq" id="XP_007931692.1">
    <property type="nucleotide sequence ID" value="XM_007933501.1"/>
</dbReference>
<dbReference type="KEGG" id="pfj:MYCFIDRAFT_212599"/>
<dbReference type="EMBL" id="KB446564">
    <property type="protein sequence ID" value="EME77956.1"/>
    <property type="molecule type" value="Genomic_DNA"/>
</dbReference>
<dbReference type="GO" id="GO:0003677">
    <property type="term" value="F:DNA binding"/>
    <property type="evidence" value="ECO:0007669"/>
    <property type="project" value="UniProtKB-KW"/>
</dbReference>
<dbReference type="SMART" id="SM00338">
    <property type="entry name" value="BRLZ"/>
    <property type="match status" value="1"/>
</dbReference>
<protein>
    <recommendedName>
        <fullName evidence="5">BZIP domain-containing protein</fullName>
    </recommendedName>
</protein>
<evidence type="ECO:0000256" key="4">
    <source>
        <dbReference type="SAM" id="MobiDB-lite"/>
    </source>
</evidence>
<dbReference type="STRING" id="383855.M3A0L9"/>
<dbReference type="AlphaFoldDB" id="M3A0L9"/>
<dbReference type="PANTHER" id="PTHR23351:SF24">
    <property type="entry name" value="ACTIVATING TRANSCRIPTION FACTOR 3-RELATED"/>
    <property type="match status" value="1"/>
</dbReference>
<evidence type="ECO:0000313" key="7">
    <source>
        <dbReference type="Proteomes" id="UP000016932"/>
    </source>
</evidence>
<keyword evidence="1" id="KW-0805">Transcription regulation</keyword>
<dbReference type="GO" id="GO:0003700">
    <property type="term" value="F:DNA-binding transcription factor activity"/>
    <property type="evidence" value="ECO:0007669"/>
    <property type="project" value="InterPro"/>
</dbReference>
<dbReference type="PROSITE" id="PS50217">
    <property type="entry name" value="BZIP"/>
    <property type="match status" value="1"/>
</dbReference>
<feature type="compositionally biased region" description="Polar residues" evidence="4">
    <location>
        <begin position="92"/>
        <end position="103"/>
    </location>
</feature>
<name>M3A0L9_PSEFD</name>
<evidence type="ECO:0000259" key="5">
    <source>
        <dbReference type="PROSITE" id="PS50217"/>
    </source>
</evidence>
<dbReference type="InterPro" id="IPR046347">
    <property type="entry name" value="bZIP_sf"/>
</dbReference>
<organism evidence="6 7">
    <name type="scientific">Pseudocercospora fijiensis (strain CIRAD86)</name>
    <name type="common">Black leaf streak disease fungus</name>
    <name type="synonym">Mycosphaerella fijiensis</name>
    <dbReference type="NCBI Taxonomy" id="383855"/>
    <lineage>
        <taxon>Eukaryota</taxon>
        <taxon>Fungi</taxon>
        <taxon>Dikarya</taxon>
        <taxon>Ascomycota</taxon>
        <taxon>Pezizomycotina</taxon>
        <taxon>Dothideomycetes</taxon>
        <taxon>Dothideomycetidae</taxon>
        <taxon>Mycosphaerellales</taxon>
        <taxon>Mycosphaerellaceae</taxon>
        <taxon>Pseudocercospora</taxon>
    </lineage>
</organism>
<dbReference type="OrthoDB" id="295274at2759"/>
<evidence type="ECO:0000256" key="3">
    <source>
        <dbReference type="ARBA" id="ARBA00023163"/>
    </source>
</evidence>